<reference evidence="2" key="1">
    <citation type="submission" date="2021-01" db="EMBL/GenBank/DDBJ databases">
        <authorList>
            <consortium name="Genoscope - CEA"/>
            <person name="William W."/>
        </authorList>
    </citation>
    <scope>NUCLEOTIDE SEQUENCE</scope>
</reference>
<proteinExistence type="predicted"/>
<feature type="transmembrane region" description="Helical" evidence="1">
    <location>
        <begin position="1064"/>
        <end position="1081"/>
    </location>
</feature>
<keyword evidence="1" id="KW-0812">Transmembrane</keyword>
<sequence length="1605" mass="190708">MKKAIQKAKNIHYILHFDQANISESVLLFTNFLYLAQLLNLGKHFEPNSEIVTIYSLLKSTFILNLIPEKYFPHIQILLFIYNLSLAISILTVVLLNINHNSKNWILLMITINVTLNVYPNVFFIPNLWLNIKQCFTQNILYFFISLINIIFTLIITFFIVFFQRGDSLAQNENITNTIIIIRILLKLTEFITIYLSFLDDTISFILEQFILICIIFLNLFKLTAISANKVQLSILFFLFNLSLLADYKMMDYLLISILILSLQQQIQFRKLQQILFNSDTILSCQLAERVYKKCLIDKQARIQLQVFKNNHKCTKCKAFYDIIECILKKTCKNERDKIIYANFISKKWPLRALVELLKEQNEDFYFQSAILTFQKTNESTFDITNYIYTSYKSQIECESIKSKLLSLITFMIKFWNQTIMNQLGIKQFYKSVQQVGKKIDQINKIMDKVYDIRNCKLKNNQFSDIITLRLLQIYYCIANVDLIKAQQMEDKINDLFRSDKFRQSNTIDNNQLATNRSMLLTTSLIYNTNKLLQPNYQQISLFFDAQIEEVNFIKTSMEMMPQFISNVHDQLIENFIQKGQSRLCQQGQQTFYQNLQGYIVPCNIHLIPLQGQNDYLINAILTKDLNYNQCIIFGMNGRLYGMTQDFFEFSLQSMQFDTYTKNLSINDLIDKGSLIQYYIENIQEQIQLLKQSIEKHQNYVILEVQSQWQYPENHLNCVFNTNQLIKQQYNSSMNQMLSFSNFMSQKTYLQTSKQTEKSAQIYEFDESGSQNKELMIDGVEWSILNQSYHNSIRQMIDQFSEKQKTNRIRLVMIYSLSFKKISFGKRSLGYFVMELKDYRQEFTQKTTSQYLTTYQTKKTESSQKNKSSYSFPASDFDDIYSEKPIIDDDLDNQIRQINLKNHLLYLNKLEIDKRTIIQNENQISSINVTKQKMQSYDFDNSSRLLKIQTDRQPKKHLLTTRIELQSINIQQDDDDIMQEVEKEFDEIAFERKMINNQEQDDDNFDIQRDRNQKDCYQKQKTKIINEQLSNQTFTKQLFALKDTFQYLEKISNNKFTINSLQKFIYFSFCVIILLLINVVMDSLKAYTHVQYNDNFIIQTLDEIKFHRICAIKLSLLITKLLGEYSIINKNQFIFQLQQKQIQNIYDYNTYDQQYLLINTYESNQQVTSEQFNILLQQFDHDMRKVYYNAEQITFINSTFSFTNDTQFIFNYLYDIVIHKLDNYDDQQVDYISASIFIILYILLIVYQIKFLYAKQKVIIKLLKLAHQTNINKIQNQIARLSTIKDTFECNNSKNWKLTSYVQIISEDVQHEKSQKKQNHDLEGNIGHQYLYPNIIAILFLCLFAAMGLFFQLIYYQKEYLNIQNQFLKLNIMIDHSLIYGSLIKTYYILKITKSLDNSIIENFNESINNQIDITNNIIDDLERLQESNLLDSLINDQCLYFQDMIEYCKNKQYPYNEMYQIIERGIISLTNNIQKVKNTEFNYELTTKQFQKESTELIEYINSQSFINTFLIYFLESVNILDKEIEKIYQVGQDQFNNYVLMIQLYEIGVGISIGLMYLLYGYLTQIYHRSDFKIIILFLRTIPNEQMQLKNILHQIKNIVQEK</sequence>
<dbReference type="EMBL" id="CAJJDO010000096">
    <property type="protein sequence ID" value="CAD8190289.1"/>
    <property type="molecule type" value="Genomic_DNA"/>
</dbReference>
<feature type="transmembrane region" description="Helical" evidence="1">
    <location>
        <begin position="141"/>
        <end position="163"/>
    </location>
</feature>
<evidence type="ECO:0000313" key="2">
    <source>
        <dbReference type="EMBL" id="CAD8190289.1"/>
    </source>
</evidence>
<feature type="transmembrane region" description="Helical" evidence="1">
    <location>
        <begin position="79"/>
        <end position="99"/>
    </location>
</feature>
<dbReference type="InterPro" id="IPR052994">
    <property type="entry name" value="Tiny_macrocysts_regulators"/>
</dbReference>
<keyword evidence="1" id="KW-1133">Transmembrane helix</keyword>
<protein>
    <recommendedName>
        <fullName evidence="4">Transmembrane protein</fullName>
    </recommendedName>
</protein>
<comment type="caution">
    <text evidence="2">The sequence shown here is derived from an EMBL/GenBank/DDBJ whole genome shotgun (WGS) entry which is preliminary data.</text>
</comment>
<feature type="transmembrane region" description="Helical" evidence="1">
    <location>
        <begin position="105"/>
        <end position="129"/>
    </location>
</feature>
<feature type="transmembrane region" description="Helical" evidence="1">
    <location>
        <begin position="175"/>
        <end position="198"/>
    </location>
</feature>
<name>A0A8S1WQ39_9CILI</name>
<evidence type="ECO:0008006" key="4">
    <source>
        <dbReference type="Google" id="ProtNLM"/>
    </source>
</evidence>
<feature type="transmembrane region" description="Helical" evidence="1">
    <location>
        <begin position="1231"/>
        <end position="1253"/>
    </location>
</feature>
<evidence type="ECO:0000313" key="3">
    <source>
        <dbReference type="Proteomes" id="UP000689195"/>
    </source>
</evidence>
<keyword evidence="1" id="KW-0472">Membrane</keyword>
<accession>A0A8S1WQ39</accession>
<feature type="transmembrane region" description="Helical" evidence="1">
    <location>
        <begin position="210"/>
        <end position="229"/>
    </location>
</feature>
<organism evidence="2 3">
    <name type="scientific">Paramecium pentaurelia</name>
    <dbReference type="NCBI Taxonomy" id="43138"/>
    <lineage>
        <taxon>Eukaryota</taxon>
        <taxon>Sar</taxon>
        <taxon>Alveolata</taxon>
        <taxon>Ciliophora</taxon>
        <taxon>Intramacronucleata</taxon>
        <taxon>Oligohymenophorea</taxon>
        <taxon>Peniculida</taxon>
        <taxon>Parameciidae</taxon>
        <taxon>Paramecium</taxon>
    </lineage>
</organism>
<keyword evidence="3" id="KW-1185">Reference proteome</keyword>
<feature type="transmembrane region" description="Helical" evidence="1">
    <location>
        <begin position="1540"/>
        <end position="1565"/>
    </location>
</feature>
<dbReference type="OrthoDB" id="302428at2759"/>
<feature type="transmembrane region" description="Helical" evidence="1">
    <location>
        <begin position="235"/>
        <end position="261"/>
    </location>
</feature>
<dbReference type="PANTHER" id="PTHR31600:SF2">
    <property type="entry name" value="GAMETE ENRICHED GENE 10 PROTEIN-RELATED"/>
    <property type="match status" value="1"/>
</dbReference>
<feature type="transmembrane region" description="Helical" evidence="1">
    <location>
        <begin position="1335"/>
        <end position="1356"/>
    </location>
</feature>
<dbReference type="PANTHER" id="PTHR31600">
    <property type="entry name" value="TINY MACROCYSTS PROTEIN B-RELATED"/>
    <property type="match status" value="1"/>
</dbReference>
<gene>
    <name evidence="2" type="ORF">PPENT_87.1.T0960043</name>
</gene>
<dbReference type="Proteomes" id="UP000689195">
    <property type="component" value="Unassembled WGS sequence"/>
</dbReference>
<evidence type="ECO:0000256" key="1">
    <source>
        <dbReference type="SAM" id="Phobius"/>
    </source>
</evidence>
<feature type="transmembrane region" description="Helical" evidence="1">
    <location>
        <begin position="21"/>
        <end position="39"/>
    </location>
</feature>